<accession>A0A6J1L240</accession>
<dbReference type="SUPFAM" id="SSF142877">
    <property type="entry name" value="EndoU-like"/>
    <property type="match status" value="1"/>
</dbReference>
<evidence type="ECO:0000256" key="8">
    <source>
        <dbReference type="ARBA" id="ARBA00022884"/>
    </source>
</evidence>
<dbReference type="PANTHER" id="PTHR12439">
    <property type="entry name" value="PLACENTAL PROTEIN 11-RELATED"/>
    <property type="match status" value="1"/>
</dbReference>
<comment type="cofactor">
    <cofactor evidence="1">
        <name>Mn(2+)</name>
        <dbReference type="ChEBI" id="CHEBI:29035"/>
    </cofactor>
</comment>
<evidence type="ECO:0000256" key="3">
    <source>
        <dbReference type="ARBA" id="ARBA00011245"/>
    </source>
</evidence>
<keyword evidence="8" id="KW-0694">RNA-binding</keyword>
<dbReference type="GeneID" id="111498407"/>
<gene>
    <name evidence="14" type="primary">LOC111498407</name>
</gene>
<evidence type="ECO:0000256" key="11">
    <source>
        <dbReference type="SAM" id="MobiDB-lite"/>
    </source>
</evidence>
<comment type="subunit">
    <text evidence="3">Monomer.</text>
</comment>
<comment type="similarity">
    <text evidence="2">Belongs to the ENDOU family.</text>
</comment>
<sequence>MEGLIKGLIDVAIGHDDDNNNSNEQSAPQSRDERSRSTWAQVVTGEEDADQDGGDRGHDRRHGNDWNRRDNVKQGRSRREEEWEVEGSRISGQRQQGEYGSEHGYNRDQWAKKESSEENNDGWETVHKKAPRKHHKVQVENWEGYKRPASEQNYSDEVEVGAELEPSEDELADFARACNKLWELDLNRLVPGQDYEIDCGEGKRVHGREDMAQASLFSWVNEDVFRKPTFSRFCSLLDNYNPDQGSKEVVTPEERQEQAAFIEEISRTAPIKYLHKYLLYKGVASNDYQDFKRMLTSLWFDLYGRGGTSHSSSAFEHVFVGEIKQQGGQEVSGFHNWLQFYLEEAKGSVDYQGYIFPRRRGQFPDSETQLLTIQFEWNGVLKSVSSTLVGVSPEFELALYTLCFFLGGEDNHVELGPYPVNIKCYRLGNKIGSVFPVAES</sequence>
<dbReference type="OrthoDB" id="430326at2759"/>
<keyword evidence="4" id="KW-0540">Nuclease</keyword>
<dbReference type="InterPro" id="IPR018998">
    <property type="entry name" value="EndoU_C"/>
</dbReference>
<keyword evidence="6" id="KW-0255">Endonuclease</keyword>
<dbReference type="GO" id="GO:0016787">
    <property type="term" value="F:hydrolase activity"/>
    <property type="evidence" value="ECO:0007669"/>
    <property type="project" value="UniProtKB-KW"/>
</dbReference>
<dbReference type="AlphaFoldDB" id="A0A6J1L240"/>
<evidence type="ECO:0000313" key="13">
    <source>
        <dbReference type="Proteomes" id="UP000504608"/>
    </source>
</evidence>
<dbReference type="PANTHER" id="PTHR12439:SF11">
    <property type="entry name" value="URIDYLATE-SPECIFIC ENDORIBONUCLEASE"/>
    <property type="match status" value="1"/>
</dbReference>
<evidence type="ECO:0000256" key="10">
    <source>
        <dbReference type="ARBA" id="ARBA00023239"/>
    </source>
</evidence>
<dbReference type="InterPro" id="IPR039787">
    <property type="entry name" value="ENDOU"/>
</dbReference>
<feature type="domain" description="EndoU" evidence="12">
    <location>
        <begin position="170"/>
        <end position="440"/>
    </location>
</feature>
<keyword evidence="13" id="KW-1185">Reference proteome</keyword>
<dbReference type="KEGG" id="cmax:111498407"/>
<evidence type="ECO:0000313" key="14">
    <source>
        <dbReference type="RefSeq" id="XP_023005408.1"/>
    </source>
</evidence>
<evidence type="ECO:0000256" key="1">
    <source>
        <dbReference type="ARBA" id="ARBA00001936"/>
    </source>
</evidence>
<evidence type="ECO:0000259" key="12">
    <source>
        <dbReference type="PROSITE" id="PS51959"/>
    </source>
</evidence>
<evidence type="ECO:0000256" key="2">
    <source>
        <dbReference type="ARBA" id="ARBA00010168"/>
    </source>
</evidence>
<dbReference type="GO" id="GO:0004521">
    <property type="term" value="F:RNA endonuclease activity"/>
    <property type="evidence" value="ECO:0007669"/>
    <property type="project" value="InterPro"/>
</dbReference>
<feature type="compositionally biased region" description="Basic and acidic residues" evidence="11">
    <location>
        <begin position="53"/>
        <end position="81"/>
    </location>
</feature>
<dbReference type="GO" id="GO:0016829">
    <property type="term" value="F:lyase activity"/>
    <property type="evidence" value="ECO:0007669"/>
    <property type="project" value="UniProtKB-KW"/>
</dbReference>
<proteinExistence type="inferred from homology"/>
<feature type="compositionally biased region" description="Polar residues" evidence="11">
    <location>
        <begin position="20"/>
        <end position="29"/>
    </location>
</feature>
<reference evidence="14" key="1">
    <citation type="submission" date="2025-08" db="UniProtKB">
        <authorList>
            <consortium name="RefSeq"/>
        </authorList>
    </citation>
    <scope>IDENTIFICATION</scope>
    <source>
        <tissue evidence="14">Young leaves</tissue>
    </source>
</reference>
<dbReference type="PROSITE" id="PS51959">
    <property type="entry name" value="ENDOU"/>
    <property type="match status" value="1"/>
</dbReference>
<dbReference type="Pfam" id="PF09412">
    <property type="entry name" value="XendoU"/>
    <property type="match status" value="1"/>
</dbReference>
<dbReference type="RefSeq" id="XP_023005408.1">
    <property type="nucleotide sequence ID" value="XM_023149640.1"/>
</dbReference>
<protein>
    <submittedName>
        <fullName evidence="14">Poly(U)-specific endoribonuclease-B-like</fullName>
    </submittedName>
</protein>
<keyword evidence="10" id="KW-0456">Lyase</keyword>
<name>A0A6J1L240_CUCMA</name>
<evidence type="ECO:0000256" key="4">
    <source>
        <dbReference type="ARBA" id="ARBA00022722"/>
    </source>
</evidence>
<feature type="region of interest" description="Disordered" evidence="11">
    <location>
        <begin position="1"/>
        <end position="136"/>
    </location>
</feature>
<dbReference type="GO" id="GO:0003723">
    <property type="term" value="F:RNA binding"/>
    <property type="evidence" value="ECO:0007669"/>
    <property type="project" value="UniProtKB-KW"/>
</dbReference>
<keyword evidence="7" id="KW-0378">Hydrolase</keyword>
<dbReference type="InterPro" id="IPR037227">
    <property type="entry name" value="EndoU-like"/>
</dbReference>
<feature type="compositionally biased region" description="Basic and acidic residues" evidence="11">
    <location>
        <begin position="100"/>
        <end position="116"/>
    </location>
</feature>
<dbReference type="GO" id="GO:0046872">
    <property type="term" value="F:metal ion binding"/>
    <property type="evidence" value="ECO:0007669"/>
    <property type="project" value="UniProtKB-KW"/>
</dbReference>
<keyword evidence="5" id="KW-0479">Metal-binding</keyword>
<evidence type="ECO:0000256" key="9">
    <source>
        <dbReference type="ARBA" id="ARBA00023211"/>
    </source>
</evidence>
<organism evidence="13 14">
    <name type="scientific">Cucurbita maxima</name>
    <name type="common">Pumpkin</name>
    <name type="synonym">Winter squash</name>
    <dbReference type="NCBI Taxonomy" id="3661"/>
    <lineage>
        <taxon>Eukaryota</taxon>
        <taxon>Viridiplantae</taxon>
        <taxon>Streptophyta</taxon>
        <taxon>Embryophyta</taxon>
        <taxon>Tracheophyta</taxon>
        <taxon>Spermatophyta</taxon>
        <taxon>Magnoliopsida</taxon>
        <taxon>eudicotyledons</taxon>
        <taxon>Gunneridae</taxon>
        <taxon>Pentapetalae</taxon>
        <taxon>rosids</taxon>
        <taxon>fabids</taxon>
        <taxon>Cucurbitales</taxon>
        <taxon>Cucurbitaceae</taxon>
        <taxon>Cucurbiteae</taxon>
        <taxon>Cucurbita</taxon>
    </lineage>
</organism>
<dbReference type="CDD" id="cd21159">
    <property type="entry name" value="XendoU"/>
    <property type="match status" value="1"/>
</dbReference>
<keyword evidence="9" id="KW-0464">Manganese</keyword>
<dbReference type="Proteomes" id="UP000504608">
    <property type="component" value="Unplaced"/>
</dbReference>
<evidence type="ECO:0000256" key="5">
    <source>
        <dbReference type="ARBA" id="ARBA00022723"/>
    </source>
</evidence>
<evidence type="ECO:0000256" key="7">
    <source>
        <dbReference type="ARBA" id="ARBA00022801"/>
    </source>
</evidence>
<evidence type="ECO:0000256" key="6">
    <source>
        <dbReference type="ARBA" id="ARBA00022759"/>
    </source>
</evidence>